<dbReference type="PANTHER" id="PTHR35010">
    <property type="entry name" value="BLL4672 PROTEIN-RELATED"/>
    <property type="match status" value="1"/>
</dbReference>
<dbReference type="InterPro" id="IPR041413">
    <property type="entry name" value="MLTR_LBD"/>
</dbReference>
<protein>
    <recommendedName>
        <fullName evidence="1">MmyB-like transcription regulator ligand binding domain-containing protein</fullName>
    </recommendedName>
</protein>
<evidence type="ECO:0000259" key="1">
    <source>
        <dbReference type="Pfam" id="PF17765"/>
    </source>
</evidence>
<accession>A0A4T2C546</accession>
<dbReference type="Pfam" id="PF17765">
    <property type="entry name" value="MLTR_LBD"/>
    <property type="match status" value="1"/>
</dbReference>
<dbReference type="AlphaFoldDB" id="A0A4T2C546"/>
<organism evidence="2 3">
    <name type="scientific">Subtercola vilae</name>
    <dbReference type="NCBI Taxonomy" id="2056433"/>
    <lineage>
        <taxon>Bacteria</taxon>
        <taxon>Bacillati</taxon>
        <taxon>Actinomycetota</taxon>
        <taxon>Actinomycetes</taxon>
        <taxon>Micrococcales</taxon>
        <taxon>Microbacteriaceae</taxon>
        <taxon>Subtercola</taxon>
    </lineage>
</organism>
<reference evidence="2 3" key="1">
    <citation type="journal article" date="2019" name="Microorganisms">
        <title>Systematic Affiliation and Genome Analysis of Subtercola vilae DB165(T) with Particular Emphasis on Cold Adaptation of an Isolate from a High-Altitude Cold Volcano Lake.</title>
        <authorList>
            <person name="Villalobos A.S."/>
            <person name="Wiese J."/>
            <person name="Imhoff J.F."/>
            <person name="Dorador C."/>
            <person name="Keller A."/>
            <person name="Hentschel U."/>
        </authorList>
    </citation>
    <scope>NUCLEOTIDE SEQUENCE [LARGE SCALE GENOMIC DNA]</scope>
    <source>
        <strain evidence="2 3">DB165</strain>
    </source>
</reference>
<feature type="domain" description="MmyB-like transcription regulator ligand binding" evidence="1">
    <location>
        <begin position="28"/>
        <end position="181"/>
    </location>
</feature>
<evidence type="ECO:0000313" key="3">
    <source>
        <dbReference type="Proteomes" id="UP000306192"/>
    </source>
</evidence>
<gene>
    <name evidence="2" type="ORF">D4765_08140</name>
</gene>
<dbReference type="Proteomes" id="UP000306192">
    <property type="component" value="Unassembled WGS sequence"/>
</dbReference>
<proteinExistence type="predicted"/>
<comment type="caution">
    <text evidence="2">The sequence shown here is derived from an EMBL/GenBank/DDBJ whole genome shotgun (WGS) entry which is preliminary data.</text>
</comment>
<dbReference type="EMBL" id="QYRT01000012">
    <property type="protein sequence ID" value="TIH37368.1"/>
    <property type="molecule type" value="Genomic_DNA"/>
</dbReference>
<sequence length="182" mass="19601">MSVVTVGAAGSRPVVVVARRLAAMHRIDPLLLAWLESVQTVPVFVRSHDFDVVASNRSARELSAVFEVGTNLLRATFFVPAAREALPDWAGATGQVVALVLNEAGLMSPEPELRRLVGELASKSDRFSEALAEEPAVLPSGTPIVFDHPERGRLRLSFQQLRLPGTDRQTLVLVSVDSGSPV</sequence>
<evidence type="ECO:0000313" key="2">
    <source>
        <dbReference type="EMBL" id="TIH37368.1"/>
    </source>
</evidence>
<dbReference type="PANTHER" id="PTHR35010:SF2">
    <property type="entry name" value="BLL4672 PROTEIN"/>
    <property type="match status" value="1"/>
</dbReference>
<keyword evidence="3" id="KW-1185">Reference proteome</keyword>
<name>A0A4T2C546_9MICO</name>
<dbReference type="Gene3D" id="3.30.450.180">
    <property type="match status" value="1"/>
</dbReference>